<reference evidence="1 2" key="1">
    <citation type="submission" date="2016-04" db="EMBL/GenBank/DDBJ databases">
        <title>High quality genome of the nematocidal Bacillus thuringiensis MYBT18246.</title>
        <authorList>
            <person name="Hollensteiner J."/>
            <person name="Poehlein A."/>
            <person name="Sproeer C."/>
            <person name="Bunk B."/>
            <person name="Rosenstiel P."/>
            <person name="Schulenburg H."/>
            <person name="Liesegang H."/>
        </authorList>
    </citation>
    <scope>NUCLEOTIDE SEQUENCE [LARGE SCALE GENOMIC DNA]</scope>
    <source>
        <strain evidence="1 2">MYBT18246</strain>
        <plasmid evidence="1 2">p101287</plasmid>
    </source>
</reference>
<accession>A0A9W3SJJ6</accession>
<name>A0A9W3SJJ6_BACTU</name>
<dbReference type="Proteomes" id="UP000092743">
    <property type="component" value="Plasmid p101287"/>
</dbReference>
<evidence type="ECO:0000313" key="1">
    <source>
        <dbReference type="EMBL" id="ANS52359.1"/>
    </source>
</evidence>
<organism evidence="1 2">
    <name type="scientific">Bacillus thuringiensis</name>
    <dbReference type="NCBI Taxonomy" id="1428"/>
    <lineage>
        <taxon>Bacteria</taxon>
        <taxon>Bacillati</taxon>
        <taxon>Bacillota</taxon>
        <taxon>Bacilli</taxon>
        <taxon>Bacillales</taxon>
        <taxon>Bacillaceae</taxon>
        <taxon>Bacillus</taxon>
        <taxon>Bacillus cereus group</taxon>
    </lineage>
</organism>
<gene>
    <name evidence="1" type="ORF">BT246_70690</name>
</gene>
<dbReference type="EMBL" id="CP015356">
    <property type="protein sequence ID" value="ANS52359.1"/>
    <property type="molecule type" value="Genomic_DNA"/>
</dbReference>
<sequence length="39" mass="4466">MKLSKDEAKLIAKKGIEIRKELQLPGRKKRSSNKSSIQK</sequence>
<keyword evidence="1" id="KW-0614">Plasmid</keyword>
<protein>
    <submittedName>
        <fullName evidence="1">Uncharacterized protein</fullName>
    </submittedName>
</protein>
<evidence type="ECO:0000313" key="2">
    <source>
        <dbReference type="Proteomes" id="UP000092743"/>
    </source>
</evidence>
<proteinExistence type="predicted"/>
<dbReference type="AlphaFoldDB" id="A0A9W3SJJ6"/>
<geneLocation type="plasmid" evidence="1 2">
    <name>p101287</name>
</geneLocation>